<dbReference type="Proteomes" id="UP001379533">
    <property type="component" value="Chromosome"/>
</dbReference>
<reference evidence="2 3" key="1">
    <citation type="submission" date="2021-12" db="EMBL/GenBank/DDBJ databases">
        <title>Discovery of the Pendulisporaceae a myxobacterial family with distinct sporulation behavior and unique specialized metabolism.</title>
        <authorList>
            <person name="Garcia R."/>
            <person name="Popoff A."/>
            <person name="Bader C.D."/>
            <person name="Loehr J."/>
            <person name="Walesch S."/>
            <person name="Walt C."/>
            <person name="Boldt J."/>
            <person name="Bunk B."/>
            <person name="Haeckl F.J.F.P.J."/>
            <person name="Gunesch A.P."/>
            <person name="Birkelbach J."/>
            <person name="Nuebel U."/>
            <person name="Pietschmann T."/>
            <person name="Bach T."/>
            <person name="Mueller R."/>
        </authorList>
    </citation>
    <scope>NUCLEOTIDE SEQUENCE [LARGE SCALE GENOMIC DNA]</scope>
    <source>
        <strain evidence="2 3">MSr12523</strain>
    </source>
</reference>
<dbReference type="SUPFAM" id="SSF53474">
    <property type="entry name" value="alpha/beta-Hydrolases"/>
    <property type="match status" value="1"/>
</dbReference>
<gene>
    <name evidence="2" type="ORF">LZC95_51670</name>
</gene>
<protein>
    <submittedName>
        <fullName evidence="2">Alpha/beta hydrolase</fullName>
    </submittedName>
</protein>
<feature type="domain" description="AB hydrolase-1" evidence="1">
    <location>
        <begin position="20"/>
        <end position="261"/>
    </location>
</feature>
<organism evidence="2 3">
    <name type="scientific">Pendulispora brunnea</name>
    <dbReference type="NCBI Taxonomy" id="2905690"/>
    <lineage>
        <taxon>Bacteria</taxon>
        <taxon>Pseudomonadati</taxon>
        <taxon>Myxococcota</taxon>
        <taxon>Myxococcia</taxon>
        <taxon>Myxococcales</taxon>
        <taxon>Sorangiineae</taxon>
        <taxon>Pendulisporaceae</taxon>
        <taxon>Pendulispora</taxon>
    </lineage>
</organism>
<keyword evidence="2" id="KW-0378">Hydrolase</keyword>
<dbReference type="InterPro" id="IPR000073">
    <property type="entry name" value="AB_hydrolase_1"/>
</dbReference>
<dbReference type="PRINTS" id="PR00111">
    <property type="entry name" value="ABHYDROLASE"/>
</dbReference>
<evidence type="ECO:0000259" key="1">
    <source>
        <dbReference type="Pfam" id="PF12697"/>
    </source>
</evidence>
<dbReference type="PANTHER" id="PTHR46438">
    <property type="entry name" value="ALPHA/BETA-HYDROLASES SUPERFAMILY PROTEIN"/>
    <property type="match status" value="1"/>
</dbReference>
<proteinExistence type="predicted"/>
<sequence length="272" mass="29901">MFDFHGMAITYSHAGAGEPILFLHNIGGERSIWSAQYEALQATNRVYALDLFGYGGSAIPDDGYTIERYLELVSEFIDVHSLRNVTLVGHCFGSALSLLYARRHPQNVRALVLSSPLTAATLRPTPTGWMAAAAKHVPFDSLFGKTRLPAPVAAWIVREQLGPRGRNMAPATFAPLRHRWAEPRRLLPAAAVARDLPRLAELDDFRPPASFPPITTIWGMKNRILSPAAGERLNATLRPIRAVTLPDCGHLLMMEEPDTVTATLRTALDPHA</sequence>
<dbReference type="Pfam" id="PF12697">
    <property type="entry name" value="Abhydrolase_6"/>
    <property type="match status" value="1"/>
</dbReference>
<name>A0ABZ2KBD9_9BACT</name>
<dbReference type="EMBL" id="CP089982">
    <property type="protein sequence ID" value="WXA94870.1"/>
    <property type="molecule type" value="Genomic_DNA"/>
</dbReference>
<dbReference type="InterPro" id="IPR029058">
    <property type="entry name" value="AB_hydrolase_fold"/>
</dbReference>
<dbReference type="Gene3D" id="3.40.50.1820">
    <property type="entry name" value="alpha/beta hydrolase"/>
    <property type="match status" value="1"/>
</dbReference>
<keyword evidence="3" id="KW-1185">Reference proteome</keyword>
<dbReference type="GO" id="GO:0016787">
    <property type="term" value="F:hydrolase activity"/>
    <property type="evidence" value="ECO:0007669"/>
    <property type="project" value="UniProtKB-KW"/>
</dbReference>
<dbReference type="RefSeq" id="WP_394845480.1">
    <property type="nucleotide sequence ID" value="NZ_CP089982.1"/>
</dbReference>
<evidence type="ECO:0000313" key="2">
    <source>
        <dbReference type="EMBL" id="WXA94870.1"/>
    </source>
</evidence>
<evidence type="ECO:0000313" key="3">
    <source>
        <dbReference type="Proteomes" id="UP001379533"/>
    </source>
</evidence>
<accession>A0ABZ2KBD9</accession>